<accession>A0A1H8P8Q5</accession>
<reference evidence="1" key="1">
    <citation type="submission" date="2016-10" db="EMBL/GenBank/DDBJ databases">
        <authorList>
            <person name="de Groot N.N."/>
        </authorList>
    </citation>
    <scope>NUCLEOTIDE SEQUENCE [LARGE SCALE GENOMIC DNA]</scope>
    <source>
        <strain evidence="1">CCBAU85039</strain>
    </source>
</reference>
<dbReference type="InterPro" id="IPR011051">
    <property type="entry name" value="RmlC_Cupin_sf"/>
</dbReference>
<reference evidence="3" key="3">
    <citation type="submission" date="2016-10" db="EMBL/GenBank/DDBJ databases">
        <authorList>
            <person name="Wibberg D."/>
        </authorList>
    </citation>
    <scope>NUCLEOTIDE SEQUENCE [LARGE SCALE GENOMIC DNA]</scope>
</reference>
<reference evidence="2 4" key="2">
    <citation type="submission" date="2016-10" db="EMBL/GenBank/DDBJ databases">
        <authorList>
            <person name="Varghese N."/>
            <person name="Submissions S."/>
        </authorList>
    </citation>
    <scope>NUCLEOTIDE SEQUENCE [LARGE SCALE GENOMIC DNA]</scope>
    <source>
        <strain evidence="2 4">CGMCC 1.7071</strain>
    </source>
</reference>
<dbReference type="STRING" id="501024.RTCCBAU85039_3773"/>
<dbReference type="OrthoDB" id="9800082at2"/>
<evidence type="ECO:0000313" key="1">
    <source>
        <dbReference type="EMBL" id="SEI02251.1"/>
    </source>
</evidence>
<gene>
    <name evidence="1" type="primary">ves</name>
    <name evidence="1" type="ORF">RTCCBAU85039_3773</name>
    <name evidence="2" type="ORF">SAMN05216228_101666</name>
</gene>
<keyword evidence="4" id="KW-1185">Reference proteome</keyword>
<dbReference type="InterPro" id="IPR010282">
    <property type="entry name" value="Uncharacterised_HutD/Ves"/>
</dbReference>
<dbReference type="PANTHER" id="PTHR37943">
    <property type="entry name" value="PROTEIN VES"/>
    <property type="match status" value="1"/>
</dbReference>
<evidence type="ECO:0000313" key="2">
    <source>
        <dbReference type="EMBL" id="SEO38161.1"/>
    </source>
</evidence>
<dbReference type="EMBL" id="FOCV01000016">
    <property type="protein sequence ID" value="SEO38161.1"/>
    <property type="molecule type" value="Genomic_DNA"/>
</dbReference>
<name>A0A1H8P8Q5_9HYPH</name>
<dbReference type="SUPFAM" id="SSF51182">
    <property type="entry name" value="RmlC-like cupins"/>
    <property type="match status" value="1"/>
</dbReference>
<dbReference type="PANTHER" id="PTHR37943:SF1">
    <property type="entry name" value="PROTEIN VES"/>
    <property type="match status" value="1"/>
</dbReference>
<proteinExistence type="predicted"/>
<evidence type="ECO:0000313" key="4">
    <source>
        <dbReference type="Proteomes" id="UP000198939"/>
    </source>
</evidence>
<protein>
    <submittedName>
        <fullName evidence="1">Various environmental stresses-induced protein</fullName>
    </submittedName>
</protein>
<dbReference type="EMBL" id="FNXB01000019">
    <property type="protein sequence ID" value="SEI02251.1"/>
    <property type="molecule type" value="Genomic_DNA"/>
</dbReference>
<dbReference type="Proteomes" id="UP000183063">
    <property type="component" value="Unassembled WGS sequence"/>
</dbReference>
<organism evidence="1 3">
    <name type="scientific">Rhizobium tibeticum</name>
    <dbReference type="NCBI Taxonomy" id="501024"/>
    <lineage>
        <taxon>Bacteria</taxon>
        <taxon>Pseudomonadati</taxon>
        <taxon>Pseudomonadota</taxon>
        <taxon>Alphaproteobacteria</taxon>
        <taxon>Hyphomicrobiales</taxon>
        <taxon>Rhizobiaceae</taxon>
        <taxon>Rhizobium/Agrobacterium group</taxon>
        <taxon>Rhizobium</taxon>
    </lineage>
</organism>
<dbReference type="AlphaFoldDB" id="A0A1H8P8Q5"/>
<dbReference type="Proteomes" id="UP000198939">
    <property type="component" value="Unassembled WGS sequence"/>
</dbReference>
<dbReference type="CDD" id="cd20293">
    <property type="entry name" value="cupin_HutD_N"/>
    <property type="match status" value="1"/>
</dbReference>
<dbReference type="Pfam" id="PF05962">
    <property type="entry name" value="HutD"/>
    <property type="match status" value="1"/>
</dbReference>
<dbReference type="InterPro" id="IPR014710">
    <property type="entry name" value="RmlC-like_jellyroll"/>
</dbReference>
<dbReference type="RefSeq" id="WP_072377649.1">
    <property type="nucleotide sequence ID" value="NZ_FNXB01000019.1"/>
</dbReference>
<evidence type="ECO:0000313" key="3">
    <source>
        <dbReference type="Proteomes" id="UP000183063"/>
    </source>
</evidence>
<dbReference type="Gene3D" id="2.60.120.10">
    <property type="entry name" value="Jelly Rolls"/>
    <property type="match status" value="1"/>
</dbReference>
<sequence length="194" mass="20526">MTRATVLKASTYRRMPWKNGGGETIEIAVSPAGAALSDFDWRISMATVATDGPFSIFPGIDRTLSILEGNGMSLSIDGGAPVLLTRDSDPLAFPADVSVSATLADGTITDLNVMSRRASLRHRVDRIDVDTTSTLKVHATTWLALCDRGDVILECGRNRAVLGLGDAFLLEGGEGADVVLSGRALCYLIAIEST</sequence>